<dbReference type="PANTHER" id="PTHR10963:SF60">
    <property type="entry name" value="GRAM-NEGATIVE BACTERIA-BINDING PROTEIN 1-RELATED"/>
    <property type="match status" value="1"/>
</dbReference>
<dbReference type="OrthoDB" id="192832at2759"/>
<keyword evidence="4" id="KW-1185">Reference proteome</keyword>
<feature type="domain" description="GH16" evidence="2">
    <location>
        <begin position="33"/>
        <end position="286"/>
    </location>
</feature>
<dbReference type="PROSITE" id="PS51762">
    <property type="entry name" value="GH16_2"/>
    <property type="match status" value="1"/>
</dbReference>
<evidence type="ECO:0000259" key="2">
    <source>
        <dbReference type="PROSITE" id="PS51762"/>
    </source>
</evidence>
<dbReference type="CDD" id="cd02182">
    <property type="entry name" value="GH16_Strep_laminarinase_like"/>
    <property type="match status" value="1"/>
</dbReference>
<dbReference type="PROSITE" id="PS51257">
    <property type="entry name" value="PROKAR_LIPOPROTEIN"/>
    <property type="match status" value="1"/>
</dbReference>
<evidence type="ECO:0000313" key="4">
    <source>
        <dbReference type="Proteomes" id="UP000557566"/>
    </source>
</evidence>
<dbReference type="Pfam" id="PF00722">
    <property type="entry name" value="Glyco_hydro_16"/>
    <property type="match status" value="1"/>
</dbReference>
<dbReference type="EMBL" id="JAAVMX010000005">
    <property type="protein sequence ID" value="KAF4508211.1"/>
    <property type="molecule type" value="Genomic_DNA"/>
</dbReference>
<dbReference type="GO" id="GO:0005975">
    <property type="term" value="P:carbohydrate metabolic process"/>
    <property type="evidence" value="ECO:0007669"/>
    <property type="project" value="InterPro"/>
</dbReference>
<dbReference type="GO" id="GO:0004553">
    <property type="term" value="F:hydrolase activity, hydrolyzing O-glycosyl compounds"/>
    <property type="evidence" value="ECO:0007669"/>
    <property type="project" value="InterPro"/>
</dbReference>
<feature type="signal peptide" evidence="1">
    <location>
        <begin position="1"/>
        <end position="18"/>
    </location>
</feature>
<dbReference type="Gene3D" id="2.60.120.200">
    <property type="match status" value="1"/>
</dbReference>
<proteinExistence type="predicted"/>
<feature type="chain" id="PRO_5034569934" description="GH16 domain-containing protein" evidence="1">
    <location>
        <begin position="19"/>
        <end position="286"/>
    </location>
</feature>
<comment type="caution">
    <text evidence="3">The sequence shown here is derived from an EMBL/GenBank/DDBJ whole genome shotgun (WGS) entry which is preliminary data.</text>
</comment>
<protein>
    <recommendedName>
        <fullName evidence="2">GH16 domain-containing protein</fullName>
    </recommendedName>
</protein>
<name>A0A8H4PPT4_9HYPO</name>
<organism evidence="3 4">
    <name type="scientific">Ophiocordyceps sinensis</name>
    <dbReference type="NCBI Taxonomy" id="72228"/>
    <lineage>
        <taxon>Eukaryota</taxon>
        <taxon>Fungi</taxon>
        <taxon>Dikarya</taxon>
        <taxon>Ascomycota</taxon>
        <taxon>Pezizomycotina</taxon>
        <taxon>Sordariomycetes</taxon>
        <taxon>Hypocreomycetidae</taxon>
        <taxon>Hypocreales</taxon>
        <taxon>Ophiocordycipitaceae</taxon>
        <taxon>Ophiocordyceps</taxon>
    </lineage>
</organism>
<gene>
    <name evidence="3" type="ORF">G6O67_004621</name>
</gene>
<sequence length="286" mass="31143">MMARRALAIFALVSAGCAWDAPNYGGFGRVWQETFAGATGSSPNRGNWNVVEGNLGVNNELQTYSSKTRNVQLSGGGTLQLVPWRDGSAPRGWTSGRLEGSHLVTPGADKVTRVEAAVRFGGNVGDRKQGIWPAFWMLGNSIRNGVLWPACGEIDIMESVNGQLAGHGTVHCNVFPGGICNEGSGIGASTAFPDQGWHTWRVEFDRRPGNWLDQSISWYMDGRLFHQIRGNRINNFDVWASLCHSPLFFLLNVAVGGNWPGYPNGNTLDGYGSMLEVGYVAHYTTY</sequence>
<dbReference type="InterPro" id="IPR050546">
    <property type="entry name" value="Glycosyl_Hydrlase_16"/>
</dbReference>
<dbReference type="AlphaFoldDB" id="A0A8H4PPT4"/>
<keyword evidence="1" id="KW-0732">Signal</keyword>
<dbReference type="InterPro" id="IPR013320">
    <property type="entry name" value="ConA-like_dom_sf"/>
</dbReference>
<evidence type="ECO:0000313" key="3">
    <source>
        <dbReference type="EMBL" id="KAF4508211.1"/>
    </source>
</evidence>
<accession>A0A8H4PPT4</accession>
<dbReference type="InterPro" id="IPR000757">
    <property type="entry name" value="Beta-glucanase-like"/>
</dbReference>
<dbReference type="Proteomes" id="UP000557566">
    <property type="component" value="Unassembled WGS sequence"/>
</dbReference>
<dbReference type="SUPFAM" id="SSF49899">
    <property type="entry name" value="Concanavalin A-like lectins/glucanases"/>
    <property type="match status" value="1"/>
</dbReference>
<reference evidence="3 4" key="1">
    <citation type="journal article" date="2020" name="Genome Biol. Evol.">
        <title>A new high-quality draft genome assembly of the Chinese cordyceps Ophiocordyceps sinensis.</title>
        <authorList>
            <person name="Shu R."/>
            <person name="Zhang J."/>
            <person name="Meng Q."/>
            <person name="Zhang H."/>
            <person name="Zhou G."/>
            <person name="Li M."/>
            <person name="Wu P."/>
            <person name="Zhao Y."/>
            <person name="Chen C."/>
            <person name="Qin Q."/>
        </authorList>
    </citation>
    <scope>NUCLEOTIDE SEQUENCE [LARGE SCALE GENOMIC DNA]</scope>
    <source>
        <strain evidence="3 4">IOZ07</strain>
    </source>
</reference>
<evidence type="ECO:0000256" key="1">
    <source>
        <dbReference type="SAM" id="SignalP"/>
    </source>
</evidence>
<dbReference type="PANTHER" id="PTHR10963">
    <property type="entry name" value="GLYCOSYL HYDROLASE-RELATED"/>
    <property type="match status" value="1"/>
</dbReference>